<organism evidence="1">
    <name type="scientific">marine sediment metagenome</name>
    <dbReference type="NCBI Taxonomy" id="412755"/>
    <lineage>
        <taxon>unclassified sequences</taxon>
        <taxon>metagenomes</taxon>
        <taxon>ecological metagenomes</taxon>
    </lineage>
</organism>
<dbReference type="Pfam" id="PF18742">
    <property type="entry name" value="DpnII-MboI"/>
    <property type="match status" value="1"/>
</dbReference>
<proteinExistence type="predicted"/>
<gene>
    <name evidence="1" type="ORF">LCGC14_0101300</name>
</gene>
<dbReference type="AlphaFoldDB" id="A0A0F9VBX9"/>
<comment type="caution">
    <text evidence="1">The sequence shown here is derived from an EMBL/GenBank/DDBJ whole genome shotgun (WGS) entry which is preliminary data.</text>
</comment>
<sequence length="184" mass="21460">MVNKNIKQQAEICASLAEFRPHLEEKLKTELSYIDIVSALEQFTECVRYLNTRRSTGAKLNLEGENDVQDAIYLMLRPWVTDLIYENPTEKVGNRFAIKDFLSKSAKTVIEAKFIRDKVHGKQISKELHDDIEVYRHHQHCEHLVFFIYDPDSSIPDVVALREEIVSDRIYSGRPLYCHLIVRP</sequence>
<reference evidence="1" key="1">
    <citation type="journal article" date="2015" name="Nature">
        <title>Complex archaea that bridge the gap between prokaryotes and eukaryotes.</title>
        <authorList>
            <person name="Spang A."/>
            <person name="Saw J.H."/>
            <person name="Jorgensen S.L."/>
            <person name="Zaremba-Niedzwiedzka K."/>
            <person name="Martijn J."/>
            <person name="Lind A.E."/>
            <person name="van Eijk R."/>
            <person name="Schleper C."/>
            <person name="Guy L."/>
            <person name="Ettema T.J."/>
        </authorList>
    </citation>
    <scope>NUCLEOTIDE SEQUENCE</scope>
</reference>
<accession>A0A0F9VBX9</accession>
<name>A0A0F9VBX9_9ZZZZ</name>
<dbReference type="EMBL" id="LAZR01000029">
    <property type="protein sequence ID" value="KKO02681.1"/>
    <property type="molecule type" value="Genomic_DNA"/>
</dbReference>
<evidence type="ECO:0000313" key="1">
    <source>
        <dbReference type="EMBL" id="KKO02681.1"/>
    </source>
</evidence>
<protein>
    <submittedName>
        <fullName evidence="1">Uncharacterized protein</fullName>
    </submittedName>
</protein>